<comment type="caution">
    <text evidence="1">The sequence shown here is derived from an EMBL/GenBank/DDBJ whole genome shotgun (WGS) entry which is preliminary data.</text>
</comment>
<accession>A0A6V8PZH2</accession>
<dbReference type="Proteomes" id="UP000561271">
    <property type="component" value="Unassembled WGS sequence"/>
</dbReference>
<evidence type="ECO:0000313" key="2">
    <source>
        <dbReference type="Proteomes" id="UP000561271"/>
    </source>
</evidence>
<dbReference type="InterPro" id="IPR007555">
    <property type="entry name" value="DUF499"/>
</dbReference>
<proteinExistence type="predicted"/>
<organism evidence="1 2">
    <name type="scientific">Candidatus Hakubella thermalkaliphila</name>
    <dbReference type="NCBI Taxonomy" id="2754717"/>
    <lineage>
        <taxon>Bacteria</taxon>
        <taxon>Bacillati</taxon>
        <taxon>Actinomycetota</taxon>
        <taxon>Actinomycetota incertae sedis</taxon>
        <taxon>Candidatus Hakubellales</taxon>
        <taxon>Candidatus Hakubellaceae</taxon>
        <taxon>Candidatus Hakubella</taxon>
    </lineage>
</organism>
<dbReference type="AlphaFoldDB" id="A0A6V8PZH2"/>
<dbReference type="EMBL" id="BLSC01000157">
    <property type="protein sequence ID" value="GFP37757.1"/>
    <property type="molecule type" value="Genomic_DNA"/>
</dbReference>
<sequence length="95" mass="11463">MFLPSSNPYRDEKSEEILQALQTILGRMEKVYTPVQDEEISHVIRRRLFSEVNEKEARNTIEEFLDYAEREKILPEGVEKVKYRERFVQSFHFQP</sequence>
<evidence type="ECO:0000313" key="1">
    <source>
        <dbReference type="EMBL" id="GFP37757.1"/>
    </source>
</evidence>
<name>A0A6V8PZH2_9ACTN</name>
<protein>
    <submittedName>
        <fullName evidence="1">Uncharacterized protein</fullName>
    </submittedName>
</protein>
<gene>
    <name evidence="1" type="ORF">HKBW3S44_01437</name>
</gene>
<dbReference type="Pfam" id="PF04465">
    <property type="entry name" value="DUF499"/>
    <property type="match status" value="1"/>
</dbReference>
<reference evidence="1 2" key="1">
    <citation type="journal article" date="2020" name="Front. Microbiol.">
        <title>Single-cell genomics of novel Actinobacteria with the Wood-Ljungdahl pathway discovered in a serpentinizing system.</title>
        <authorList>
            <person name="Merino N."/>
            <person name="Kawai M."/>
            <person name="Boyd E.S."/>
            <person name="Colman D.R."/>
            <person name="McGlynn S.E."/>
            <person name="Nealson K.H."/>
            <person name="Kurokawa K."/>
            <person name="Hongoh Y."/>
        </authorList>
    </citation>
    <scope>NUCLEOTIDE SEQUENCE [LARGE SCALE GENOMIC DNA]</scope>
    <source>
        <strain evidence="1 2">S44</strain>
    </source>
</reference>